<evidence type="ECO:0000259" key="1">
    <source>
        <dbReference type="Pfam" id="PF13392"/>
    </source>
</evidence>
<dbReference type="Pfam" id="PF13392">
    <property type="entry name" value="HNH_3"/>
    <property type="match status" value="1"/>
</dbReference>
<feature type="domain" description="HNH nuclease" evidence="1">
    <location>
        <begin position="8"/>
        <end position="52"/>
    </location>
</feature>
<comment type="caution">
    <text evidence="3">The sequence shown here is derived from an EMBL/GenBank/DDBJ whole genome shotgun (WGS) entry which is preliminary data.</text>
</comment>
<evidence type="ECO:0000313" key="2">
    <source>
        <dbReference type="EMBL" id="EDB8362842.1"/>
    </source>
</evidence>
<sequence length="117" mass="13618">MFINGKTYFSHRLIWLLETGEHPSFFIDHINGDCGDNRFANLRMATHQQNGQNCKTYSNNNSGAKNVNWSKSANSWRVSLSMNKKIKHIGYFKDFELASLVAEEAREKYHGEFSRHF</sequence>
<dbReference type="RefSeq" id="WP_077943440.1">
    <property type="nucleotide sequence ID" value="NZ_LHDR01000028.1"/>
</dbReference>
<reference evidence="3" key="1">
    <citation type="submission" date="2018-07" db="EMBL/GenBank/DDBJ databases">
        <authorList>
            <consortium name="NARMS: The National Antimicrobial Resistance Monitoring System"/>
        </authorList>
    </citation>
    <scope>NUCLEOTIDE SEQUENCE</scope>
    <source>
        <strain evidence="3">CVM N62444</strain>
        <strain evidence="2">CVM N62462</strain>
    </source>
</reference>
<accession>A0A5Z5LYA5</accession>
<name>A0A5Z5LYA5_SALMU</name>
<proteinExistence type="predicted"/>
<dbReference type="InterPro" id="IPR044925">
    <property type="entry name" value="His-Me_finger_sf"/>
</dbReference>
<dbReference type="AlphaFoldDB" id="A0A5Z5LYA5"/>
<dbReference type="EMBL" id="AALOXZ010000009">
    <property type="protein sequence ID" value="EDB8362842.1"/>
    <property type="molecule type" value="Genomic_DNA"/>
</dbReference>
<dbReference type="Gene3D" id="3.90.75.20">
    <property type="match status" value="1"/>
</dbReference>
<evidence type="ECO:0000313" key="3">
    <source>
        <dbReference type="EMBL" id="EDB8645245.1"/>
    </source>
</evidence>
<dbReference type="SUPFAM" id="SSF54060">
    <property type="entry name" value="His-Me finger endonucleases"/>
    <property type="match status" value="1"/>
</dbReference>
<protein>
    <recommendedName>
        <fullName evidence="1">HNH nuclease domain-containing protein</fullName>
    </recommendedName>
</protein>
<gene>
    <name evidence="3" type="ORF">BCP69_21110</name>
    <name evidence="2" type="ORF">BCP87_17925</name>
</gene>
<dbReference type="EMBL" id="AALOXL010000039">
    <property type="protein sequence ID" value="EDB8645245.1"/>
    <property type="molecule type" value="Genomic_DNA"/>
</dbReference>
<organism evidence="3">
    <name type="scientific">Salmonella muenchen</name>
    <dbReference type="NCBI Taxonomy" id="596"/>
    <lineage>
        <taxon>Bacteria</taxon>
        <taxon>Pseudomonadati</taxon>
        <taxon>Pseudomonadota</taxon>
        <taxon>Gammaproteobacteria</taxon>
        <taxon>Enterobacterales</taxon>
        <taxon>Enterobacteriaceae</taxon>
        <taxon>Salmonella</taxon>
    </lineage>
</organism>
<dbReference type="InterPro" id="IPR003615">
    <property type="entry name" value="HNH_nuc"/>
</dbReference>